<dbReference type="GeneID" id="98915858"/>
<keyword evidence="2" id="KW-1003">Cell membrane</keyword>
<feature type="transmembrane region" description="Helical" evidence="9">
    <location>
        <begin position="456"/>
        <end position="480"/>
    </location>
</feature>
<dbReference type="EMBL" id="SMCQ01000015">
    <property type="protein sequence ID" value="TCV96949.1"/>
    <property type="molecule type" value="Genomic_DNA"/>
</dbReference>
<evidence type="ECO:0000256" key="4">
    <source>
        <dbReference type="ARBA" id="ARBA00022741"/>
    </source>
</evidence>
<keyword evidence="3 9" id="KW-0812">Transmembrane</keyword>
<feature type="transmembrane region" description="Helical" evidence="9">
    <location>
        <begin position="244"/>
        <end position="269"/>
    </location>
</feature>
<feature type="transmembrane region" description="Helical" evidence="9">
    <location>
        <begin position="557"/>
        <end position="575"/>
    </location>
</feature>
<dbReference type="PANTHER" id="PTHR24220">
    <property type="entry name" value="IMPORT ATP-BINDING PROTEIN"/>
    <property type="match status" value="1"/>
</dbReference>
<dbReference type="PANTHER" id="PTHR24220:SF86">
    <property type="entry name" value="ABC TRANSPORTER ABCH.1"/>
    <property type="match status" value="1"/>
</dbReference>
<dbReference type="Pfam" id="PF00005">
    <property type="entry name" value="ABC_tran"/>
    <property type="match status" value="1"/>
</dbReference>
<evidence type="ECO:0000256" key="8">
    <source>
        <dbReference type="ARBA" id="ARBA00038388"/>
    </source>
</evidence>
<dbReference type="PROSITE" id="PS50893">
    <property type="entry name" value="ABC_TRANSPORTER_2"/>
    <property type="match status" value="1"/>
</dbReference>
<gene>
    <name evidence="11" type="ORF">EDD60_11527</name>
</gene>
<feature type="domain" description="ABC transporter" evidence="10">
    <location>
        <begin position="2"/>
        <end position="229"/>
    </location>
</feature>
<dbReference type="InterPro" id="IPR003593">
    <property type="entry name" value="AAA+_ATPase"/>
</dbReference>
<feature type="transmembrane region" description="Helical" evidence="9">
    <location>
        <begin position="501"/>
        <end position="531"/>
    </location>
</feature>
<evidence type="ECO:0000256" key="2">
    <source>
        <dbReference type="ARBA" id="ARBA00022475"/>
    </source>
</evidence>
<comment type="caution">
    <text evidence="11">The sequence shown here is derived from an EMBL/GenBank/DDBJ whole genome shotgun (WGS) entry which is preliminary data.</text>
</comment>
<dbReference type="Pfam" id="PF02687">
    <property type="entry name" value="FtsX"/>
    <property type="match status" value="1"/>
</dbReference>
<dbReference type="SMART" id="SM00382">
    <property type="entry name" value="AAA"/>
    <property type="match status" value="1"/>
</dbReference>
<sequence length="592" mass="67948">MLELKHISKRFEEHLIIDDVSLVLPDCGMVGIQGTSGCGKSTLLYIIGMLDDDFAGEIFYNGEKVMDRSEFISQNISYMMQNKDFISALTIKENITLASQVSQFDYSPAILQKITTQLSIQDLLKRYPHQLSGGQLKRASIAKAMLKQSPIILCDEPTGALHSQQAQIVMQELKKLSLKSLVIIVSHDPLLLKQYCDSVLTLENAKLKGRLKKTPIIQTTHPQPKTYSMFFYSFKQLLYQRNKLLFLFLFQWIVIVAFFLIVTAMNGVFDAISESEKSSVQVNMMTIEKKDSSAFEELITHLQIKNVTYDYSLEQLQWSYQNKDITCFISFLPIQTSHIQLSKGRLPQNSHEIILSLPLYQTLKQPQTLTCLTDTKIEMQVVGVLEEHFFTQEEIYCSPLLQNELSAFKDMKTLCVEAKEQSHQMLYKSLSQDYFVYSDVIERVENYQSILSLARLIAYVFIGISFFVSLLLIGIVESTIYYERTHDVAYLLSLGMKRKRLFVLSIIEALSLGIMMAIGGCLLSAFLYFYFNNVYLLKEHFGILLSLHPILLSQYDLYGFIFICYMLMTMLGALLPTRKMMSINMIDVLREE</sequence>
<evidence type="ECO:0000313" key="12">
    <source>
        <dbReference type="Proteomes" id="UP000295515"/>
    </source>
</evidence>
<keyword evidence="6 9" id="KW-1133">Transmembrane helix</keyword>
<dbReference type="Gene3D" id="3.40.50.300">
    <property type="entry name" value="P-loop containing nucleotide triphosphate hydrolases"/>
    <property type="match status" value="1"/>
</dbReference>
<keyword evidence="4" id="KW-0547">Nucleotide-binding</keyword>
<evidence type="ECO:0000256" key="7">
    <source>
        <dbReference type="ARBA" id="ARBA00023136"/>
    </source>
</evidence>
<evidence type="ECO:0000256" key="6">
    <source>
        <dbReference type="ARBA" id="ARBA00022989"/>
    </source>
</evidence>
<dbReference type="SUPFAM" id="SSF52540">
    <property type="entry name" value="P-loop containing nucleoside triphosphate hydrolases"/>
    <property type="match status" value="1"/>
</dbReference>
<evidence type="ECO:0000313" key="11">
    <source>
        <dbReference type="EMBL" id="TCV96949.1"/>
    </source>
</evidence>
<keyword evidence="12" id="KW-1185">Reference proteome</keyword>
<dbReference type="GO" id="GO:0022857">
    <property type="term" value="F:transmembrane transporter activity"/>
    <property type="evidence" value="ECO:0007669"/>
    <property type="project" value="TreeGrafter"/>
</dbReference>
<evidence type="ECO:0000256" key="9">
    <source>
        <dbReference type="SAM" id="Phobius"/>
    </source>
</evidence>
<comment type="similarity">
    <text evidence="8">Belongs to the ABC transporter superfamily. Macrolide exporter (TC 3.A.1.122) family.</text>
</comment>
<dbReference type="PROSITE" id="PS00211">
    <property type="entry name" value="ABC_TRANSPORTER_1"/>
    <property type="match status" value="1"/>
</dbReference>
<protein>
    <submittedName>
        <fullName evidence="11">ABC-type lipoprotein export system ATPase subunit</fullName>
    </submittedName>
</protein>
<evidence type="ECO:0000256" key="3">
    <source>
        <dbReference type="ARBA" id="ARBA00022692"/>
    </source>
</evidence>
<dbReference type="InterPro" id="IPR003838">
    <property type="entry name" value="ABC3_permease_C"/>
</dbReference>
<dbReference type="GO" id="GO:0005524">
    <property type="term" value="F:ATP binding"/>
    <property type="evidence" value="ECO:0007669"/>
    <property type="project" value="UniProtKB-KW"/>
</dbReference>
<proteinExistence type="inferred from homology"/>
<reference evidence="11 12" key="1">
    <citation type="submission" date="2019-03" db="EMBL/GenBank/DDBJ databases">
        <title>Genomic Encyclopedia of Type Strains, Phase IV (KMG-IV): sequencing the most valuable type-strain genomes for metagenomic binning, comparative biology and taxonomic classification.</title>
        <authorList>
            <person name="Goeker M."/>
        </authorList>
    </citation>
    <scope>NUCLEOTIDE SEQUENCE [LARGE SCALE GENOMIC DNA]</scope>
    <source>
        <strain evidence="11 12">DSM 29487</strain>
    </source>
</reference>
<evidence type="ECO:0000256" key="5">
    <source>
        <dbReference type="ARBA" id="ARBA00022840"/>
    </source>
</evidence>
<keyword evidence="11" id="KW-0449">Lipoprotein</keyword>
<dbReference type="AlphaFoldDB" id="A0A4V2W4R8"/>
<name>A0A4V2W4R8_9FIRM</name>
<dbReference type="InterPro" id="IPR015854">
    <property type="entry name" value="ABC_transpr_LolD-like"/>
</dbReference>
<evidence type="ECO:0000259" key="10">
    <source>
        <dbReference type="PROSITE" id="PS50893"/>
    </source>
</evidence>
<keyword evidence="7 9" id="KW-0472">Membrane</keyword>
<organism evidence="11 12">
    <name type="scientific">Longibaculum muris</name>
    <dbReference type="NCBI Taxonomy" id="1796628"/>
    <lineage>
        <taxon>Bacteria</taxon>
        <taxon>Bacillati</taxon>
        <taxon>Bacillota</taxon>
        <taxon>Erysipelotrichia</taxon>
        <taxon>Erysipelotrichales</taxon>
        <taxon>Coprobacillaceae</taxon>
        <taxon>Longibaculum</taxon>
    </lineage>
</organism>
<evidence type="ECO:0000256" key="1">
    <source>
        <dbReference type="ARBA" id="ARBA00004429"/>
    </source>
</evidence>
<dbReference type="GO" id="GO:0016887">
    <property type="term" value="F:ATP hydrolysis activity"/>
    <property type="evidence" value="ECO:0007669"/>
    <property type="project" value="InterPro"/>
</dbReference>
<dbReference type="Proteomes" id="UP000295515">
    <property type="component" value="Unassembled WGS sequence"/>
</dbReference>
<dbReference type="RefSeq" id="WP_066447857.1">
    <property type="nucleotide sequence ID" value="NZ_JANKBF010000014.1"/>
</dbReference>
<keyword evidence="5" id="KW-0067">ATP-binding</keyword>
<dbReference type="InterPro" id="IPR003439">
    <property type="entry name" value="ABC_transporter-like_ATP-bd"/>
</dbReference>
<comment type="subcellular location">
    <subcellularLocation>
        <location evidence="1">Cell inner membrane</location>
        <topology evidence="1">Multi-pass membrane protein</topology>
    </subcellularLocation>
</comment>
<dbReference type="InterPro" id="IPR017871">
    <property type="entry name" value="ABC_transporter-like_CS"/>
</dbReference>
<dbReference type="InterPro" id="IPR027417">
    <property type="entry name" value="P-loop_NTPase"/>
</dbReference>
<dbReference type="GO" id="GO:0005886">
    <property type="term" value="C:plasma membrane"/>
    <property type="evidence" value="ECO:0007669"/>
    <property type="project" value="UniProtKB-SubCell"/>
</dbReference>
<accession>A0A4V2W4R8</accession>